<dbReference type="HOGENOM" id="CLU_850081_0_0_1"/>
<organism evidence="1 2">
    <name type="scientific">Collybiopsis luxurians FD-317 M1</name>
    <dbReference type="NCBI Taxonomy" id="944289"/>
    <lineage>
        <taxon>Eukaryota</taxon>
        <taxon>Fungi</taxon>
        <taxon>Dikarya</taxon>
        <taxon>Basidiomycota</taxon>
        <taxon>Agaricomycotina</taxon>
        <taxon>Agaricomycetes</taxon>
        <taxon>Agaricomycetidae</taxon>
        <taxon>Agaricales</taxon>
        <taxon>Marasmiineae</taxon>
        <taxon>Omphalotaceae</taxon>
        <taxon>Collybiopsis</taxon>
        <taxon>Collybiopsis luxurians</taxon>
    </lineage>
</organism>
<sequence>MLPFGNVYCWAADPLILRVVGTWPVLLTGIGNNTLVWLVSMLTTYTFLGMVAHSIPFTGVPAKVFCLVGKYDYVPLTLLQTKTCAILKAVTSLLLDPISGALVAAEVQADRTGELDIDPIEWRSCLELLALTVAKIHGDVMGDLWKKHCVNCVSIGSAISWHLAMAYNINFCQAVLSQESLDISVYDHHCLEVVCSQLAFQDSENQLKVNMCALLSSSLLGQSGSTPRSRTAGTTPYQRDNGQCFHCRAAGCHPSSCSTYKTITGQQCTKLANDQKYLNKLISSSGRPICFVFACSSTCSWVECPGSHECSLCGPSDHGARNCTHGI</sequence>
<reference evidence="1 2" key="1">
    <citation type="submission" date="2014-04" db="EMBL/GenBank/DDBJ databases">
        <title>Evolutionary Origins and Diversification of the Mycorrhizal Mutualists.</title>
        <authorList>
            <consortium name="DOE Joint Genome Institute"/>
            <consortium name="Mycorrhizal Genomics Consortium"/>
            <person name="Kohler A."/>
            <person name="Kuo A."/>
            <person name="Nagy L.G."/>
            <person name="Floudas D."/>
            <person name="Copeland A."/>
            <person name="Barry K.W."/>
            <person name="Cichocki N."/>
            <person name="Veneault-Fourrey C."/>
            <person name="LaButti K."/>
            <person name="Lindquist E.A."/>
            <person name="Lipzen A."/>
            <person name="Lundell T."/>
            <person name="Morin E."/>
            <person name="Murat C."/>
            <person name="Riley R."/>
            <person name="Ohm R."/>
            <person name="Sun H."/>
            <person name="Tunlid A."/>
            <person name="Henrissat B."/>
            <person name="Grigoriev I.V."/>
            <person name="Hibbett D.S."/>
            <person name="Martin F."/>
        </authorList>
    </citation>
    <scope>NUCLEOTIDE SEQUENCE [LARGE SCALE GENOMIC DNA]</scope>
    <source>
        <strain evidence="1 2">FD-317 M1</strain>
    </source>
</reference>
<keyword evidence="2" id="KW-1185">Reference proteome</keyword>
<proteinExistence type="predicted"/>
<dbReference type="OrthoDB" id="2158839at2759"/>
<name>A0A0D0BNH3_9AGAR</name>
<gene>
    <name evidence="1" type="ORF">GYMLUDRAFT_61948</name>
</gene>
<dbReference type="AlphaFoldDB" id="A0A0D0BNH3"/>
<protein>
    <submittedName>
        <fullName evidence="1">Uncharacterized protein</fullName>
    </submittedName>
</protein>
<dbReference type="Proteomes" id="UP000053593">
    <property type="component" value="Unassembled WGS sequence"/>
</dbReference>
<evidence type="ECO:0000313" key="2">
    <source>
        <dbReference type="Proteomes" id="UP000053593"/>
    </source>
</evidence>
<accession>A0A0D0BNH3</accession>
<evidence type="ECO:0000313" key="1">
    <source>
        <dbReference type="EMBL" id="KIK56501.1"/>
    </source>
</evidence>
<dbReference type="EMBL" id="KN834797">
    <property type="protein sequence ID" value="KIK56501.1"/>
    <property type="molecule type" value="Genomic_DNA"/>
</dbReference>